<evidence type="ECO:0000313" key="2">
    <source>
        <dbReference type="EMBL" id="MFA1543473.1"/>
    </source>
</evidence>
<reference evidence="2 3" key="1">
    <citation type="submission" date="2023-11" db="EMBL/GenBank/DDBJ databases">
        <title>Actinomadura monticuli sp. nov., isolated from volcanic ash.</title>
        <authorList>
            <person name="Lee S.D."/>
            <person name="Yang H."/>
            <person name="Kim I.S."/>
        </authorList>
    </citation>
    <scope>NUCLEOTIDE SEQUENCE [LARGE SCALE GENOMIC DNA]</scope>
    <source>
        <strain evidence="2 3">DLS-62</strain>
    </source>
</reference>
<protein>
    <recommendedName>
        <fullName evidence="4">DUF4352 domain-containing protein</fullName>
    </recommendedName>
</protein>
<comment type="caution">
    <text evidence="2">The sequence shown here is derived from an EMBL/GenBank/DDBJ whole genome shotgun (WGS) entry which is preliminary data.</text>
</comment>
<sequence>MKQVLPTLVVGKPLPVNLSNSGTDASSTASEQFTLKKIDRFKTYTDRFTDETQRAQNGEFVCLVLDIKNVGTAEGDTCTSAHWVGADGKVVCSIDTIGRVCEAKGLPDSILGQDSPGPGQYISGTISYDVPTDQPGAIAVEGRNGMLLFRIDYAPESATVKVTQ</sequence>
<keyword evidence="3" id="KW-1185">Reference proteome</keyword>
<accession>A0ABV4QJX4</accession>
<evidence type="ECO:0008006" key="4">
    <source>
        <dbReference type="Google" id="ProtNLM"/>
    </source>
</evidence>
<evidence type="ECO:0000256" key="1">
    <source>
        <dbReference type="ARBA" id="ARBA00022729"/>
    </source>
</evidence>
<name>A0ABV4QJX4_9ACTN</name>
<gene>
    <name evidence="2" type="ORF">SM611_31485</name>
</gene>
<dbReference type="Gene3D" id="2.60.40.1240">
    <property type="match status" value="1"/>
</dbReference>
<dbReference type="RefSeq" id="WP_371953975.1">
    <property type="nucleotide sequence ID" value="NZ_JAXCEI010000019.1"/>
</dbReference>
<dbReference type="Proteomes" id="UP001569963">
    <property type="component" value="Unassembled WGS sequence"/>
</dbReference>
<dbReference type="EMBL" id="JAXCEI010000019">
    <property type="protein sequence ID" value="MFA1543473.1"/>
    <property type="molecule type" value="Genomic_DNA"/>
</dbReference>
<keyword evidence="1" id="KW-0732">Signal</keyword>
<proteinExistence type="predicted"/>
<dbReference type="InterPro" id="IPR029050">
    <property type="entry name" value="Immunoprotect_excell_Ig-like"/>
</dbReference>
<organism evidence="2 3">
    <name type="scientific">Actinomadura monticuli</name>
    <dbReference type="NCBI Taxonomy" id="3097367"/>
    <lineage>
        <taxon>Bacteria</taxon>
        <taxon>Bacillati</taxon>
        <taxon>Actinomycetota</taxon>
        <taxon>Actinomycetes</taxon>
        <taxon>Streptosporangiales</taxon>
        <taxon>Thermomonosporaceae</taxon>
        <taxon>Actinomadura</taxon>
    </lineage>
</organism>
<evidence type="ECO:0000313" key="3">
    <source>
        <dbReference type="Proteomes" id="UP001569963"/>
    </source>
</evidence>